<keyword evidence="2" id="KW-0813">Transport</keyword>
<evidence type="ECO:0000313" key="5">
    <source>
        <dbReference type="Proteomes" id="UP000688137"/>
    </source>
</evidence>
<dbReference type="GO" id="GO:0046961">
    <property type="term" value="F:proton-transporting ATPase activity, rotational mechanism"/>
    <property type="evidence" value="ECO:0007669"/>
    <property type="project" value="InterPro"/>
</dbReference>
<reference evidence="4" key="1">
    <citation type="submission" date="2021-01" db="EMBL/GenBank/DDBJ databases">
        <authorList>
            <consortium name="Genoscope - CEA"/>
            <person name="William W."/>
        </authorList>
    </citation>
    <scope>NUCLEOTIDE SEQUENCE</scope>
</reference>
<evidence type="ECO:0000256" key="3">
    <source>
        <dbReference type="ARBA" id="ARBA00023065"/>
    </source>
</evidence>
<gene>
    <name evidence="4" type="ORF">PPRIM_AZ9-3.1.T0830223</name>
</gene>
<dbReference type="AlphaFoldDB" id="A0A8S1NA28"/>
<sequence length="250" mass="28829">MAEQVVPSRMNLALYKAKIVSAKKGHELLKKKCDALKTKFRIVMVALLENKKFMGDEAQEALLLIAKAQYAAGEFHQNVKDAVKRATIRLEISSENIAGVMLPEVNIREVDDSDSSMSQIGLARGGQSIQRCRDKFKDLLILLVKIASYQTSFVSLDQVIKVTNRRVNALEYVVIPRFIATMNYIDMELDEMSKEDFFRLKKVLDNKRKIIEKQNQETAKRQLEVEDMNWQERESYDMLAEEQPDEDVFF</sequence>
<keyword evidence="5" id="KW-1185">Reference proteome</keyword>
<protein>
    <recommendedName>
        <fullName evidence="6">Vacuolar ATP synthase subunit D</fullName>
    </recommendedName>
</protein>
<dbReference type="PANTHER" id="PTHR11671">
    <property type="entry name" value="V-TYPE ATP SYNTHASE SUBUNIT D"/>
    <property type="match status" value="1"/>
</dbReference>
<dbReference type="NCBIfam" id="TIGR00309">
    <property type="entry name" value="V_ATPase_subD"/>
    <property type="match status" value="1"/>
</dbReference>
<evidence type="ECO:0000256" key="2">
    <source>
        <dbReference type="ARBA" id="ARBA00022448"/>
    </source>
</evidence>
<comment type="caution">
    <text evidence="4">The sequence shown here is derived from an EMBL/GenBank/DDBJ whole genome shotgun (WGS) entry which is preliminary data.</text>
</comment>
<dbReference type="EMBL" id="CAJJDM010000086">
    <property type="protein sequence ID" value="CAD8089498.1"/>
    <property type="molecule type" value="Genomic_DNA"/>
</dbReference>
<keyword evidence="3" id="KW-0406">Ion transport</keyword>
<dbReference type="InterPro" id="IPR002699">
    <property type="entry name" value="V_ATPase_D"/>
</dbReference>
<proteinExistence type="inferred from homology"/>
<organism evidence="4 5">
    <name type="scientific">Paramecium primaurelia</name>
    <dbReference type="NCBI Taxonomy" id="5886"/>
    <lineage>
        <taxon>Eukaryota</taxon>
        <taxon>Sar</taxon>
        <taxon>Alveolata</taxon>
        <taxon>Ciliophora</taxon>
        <taxon>Intramacronucleata</taxon>
        <taxon>Oligohymenophorea</taxon>
        <taxon>Peniculida</taxon>
        <taxon>Parameciidae</taxon>
        <taxon>Paramecium</taxon>
    </lineage>
</organism>
<dbReference type="Proteomes" id="UP000688137">
    <property type="component" value="Unassembled WGS sequence"/>
</dbReference>
<name>A0A8S1NA28_PARPR</name>
<evidence type="ECO:0008006" key="6">
    <source>
        <dbReference type="Google" id="ProtNLM"/>
    </source>
</evidence>
<accession>A0A8S1NA28</accession>
<dbReference type="Pfam" id="PF01813">
    <property type="entry name" value="ATP-synt_D"/>
    <property type="match status" value="1"/>
</dbReference>
<dbReference type="OMA" id="TQKRANA"/>
<evidence type="ECO:0000313" key="4">
    <source>
        <dbReference type="EMBL" id="CAD8089498.1"/>
    </source>
</evidence>
<comment type="similarity">
    <text evidence="1">Belongs to the V-ATPase D subunit family.</text>
</comment>
<evidence type="ECO:0000256" key="1">
    <source>
        <dbReference type="ARBA" id="ARBA00005850"/>
    </source>
</evidence>